<accession>A0A6M8UPM3</accession>
<dbReference type="EMBL" id="CP054212">
    <property type="protein sequence ID" value="QKJ87203.1"/>
    <property type="molecule type" value="Genomic_DNA"/>
</dbReference>
<feature type="domain" description="DUF1508" evidence="2">
    <location>
        <begin position="61"/>
        <end position="108"/>
    </location>
</feature>
<dbReference type="InterPro" id="IPR010879">
    <property type="entry name" value="DUF1508"/>
</dbReference>
<name>A0A6M8UPM3_9GAMM</name>
<dbReference type="InterPro" id="IPR051141">
    <property type="entry name" value="UPF0339_domain"/>
</dbReference>
<sequence length="111" mass="11956">MSAKYEIFSGKNGQYYFRLKAGNGEVILSGEGYVSKSGCQNGIESVKKNAGDEKNYEHLTAKNGAPYFTLKAANHQVIGQSEMYSSVQARDKGIASVVKNGPTADVVDLTE</sequence>
<evidence type="ECO:0000259" key="2">
    <source>
        <dbReference type="Pfam" id="PF07411"/>
    </source>
</evidence>
<dbReference type="RefSeq" id="WP_173634161.1">
    <property type="nucleotide sequence ID" value="NZ_CP054212.1"/>
</dbReference>
<comment type="similarity">
    <text evidence="1">Belongs to the UPF0339 family. Duplicated subfamily.</text>
</comment>
<evidence type="ECO:0000313" key="4">
    <source>
        <dbReference type="Proteomes" id="UP000505325"/>
    </source>
</evidence>
<gene>
    <name evidence="3" type="ORF">PMPD1_2258</name>
</gene>
<dbReference type="InterPro" id="IPR036913">
    <property type="entry name" value="YegP-like_sf"/>
</dbReference>
<dbReference type="AlphaFoldDB" id="A0A6M8UPM3"/>
<evidence type="ECO:0000256" key="1">
    <source>
        <dbReference type="ARBA" id="ARBA00007576"/>
    </source>
</evidence>
<dbReference type="Proteomes" id="UP000505325">
    <property type="component" value="Chromosome"/>
</dbReference>
<dbReference type="Gene3D" id="2.30.29.80">
    <property type="match status" value="1"/>
</dbReference>
<reference evidence="3 4" key="1">
    <citation type="submission" date="2020-06" db="EMBL/GenBank/DDBJ databases">
        <title>Genome sequence of Paramixta manurensis strain PD-1.</title>
        <authorList>
            <person name="Lee C.W."/>
            <person name="Kim J."/>
        </authorList>
    </citation>
    <scope>NUCLEOTIDE SEQUENCE [LARGE SCALE GENOMIC DNA]</scope>
    <source>
        <strain evidence="3 4">PD-1</strain>
    </source>
</reference>
<protein>
    <recommendedName>
        <fullName evidence="2">DUF1508 domain-containing protein</fullName>
    </recommendedName>
</protein>
<dbReference type="PANTHER" id="PTHR40606:SF1">
    <property type="entry name" value="UPF0339 PROTEIN YEGP"/>
    <property type="match status" value="1"/>
</dbReference>
<keyword evidence="4" id="KW-1185">Reference proteome</keyword>
<organism evidence="3 4">
    <name type="scientific">Paramixta manurensis</name>
    <dbReference type="NCBI Taxonomy" id="2740817"/>
    <lineage>
        <taxon>Bacteria</taxon>
        <taxon>Pseudomonadati</taxon>
        <taxon>Pseudomonadota</taxon>
        <taxon>Gammaproteobacteria</taxon>
        <taxon>Enterobacterales</taxon>
        <taxon>Erwiniaceae</taxon>
        <taxon>Paramixta</taxon>
    </lineage>
</organism>
<dbReference type="SUPFAM" id="SSF160113">
    <property type="entry name" value="YegP-like"/>
    <property type="match status" value="2"/>
</dbReference>
<feature type="domain" description="DUF1508" evidence="2">
    <location>
        <begin position="11"/>
        <end position="57"/>
    </location>
</feature>
<dbReference type="KEGG" id="pmak:PMPD1_2258"/>
<dbReference type="PANTHER" id="PTHR40606">
    <property type="match status" value="1"/>
</dbReference>
<proteinExistence type="inferred from homology"/>
<evidence type="ECO:0000313" key="3">
    <source>
        <dbReference type="EMBL" id="QKJ87203.1"/>
    </source>
</evidence>
<dbReference type="Pfam" id="PF07411">
    <property type="entry name" value="DUF1508"/>
    <property type="match status" value="2"/>
</dbReference>